<dbReference type="EMBL" id="CAWYQH010000002">
    <property type="protein sequence ID" value="CAK8673653.1"/>
    <property type="molecule type" value="Genomic_DNA"/>
</dbReference>
<dbReference type="EC" id="2.8.2.-" evidence="3"/>
<comment type="caution">
    <text evidence="5">The sequence shown here is derived from an EMBL/GenBank/DDBJ whole genome shotgun (WGS) entry which is preliminary data.</text>
</comment>
<dbReference type="Proteomes" id="UP001642483">
    <property type="component" value="Unassembled WGS sequence"/>
</dbReference>
<keyword evidence="6" id="KW-1185">Reference proteome</keyword>
<sequence length="297" mass="34725">MEKLADLLSTEEIKLMKTIDETKLPENPQSKLWKGYQIIPAISPQVIEYFNDNFPIRKGDVFICSYPKTGSNWTYEVVRQILFQNKESDEITKILSYRPTFKILGRGPSEKYKIWEKSPLSRRLFYTHLPPQLMNLEKLKKAGAKHEPMKSMIELGWNKFYEHCIKGDFPQNNKPGEWYPDHILEWYKQKDDVEIRFIFYEDMKKNLTQEVKKLSEFLDVSLAEDVSRKIAEKCTFTTMKRNVLSETTQSAKIIAGVMGKGEVGGWKNYFTAAQSQQIDDIMEKKLAATQITFTYTL</sequence>
<dbReference type="Gene3D" id="3.40.50.300">
    <property type="entry name" value="P-loop containing nucleotide triphosphate hydrolases"/>
    <property type="match status" value="2"/>
</dbReference>
<accession>A0ABP0F6D9</accession>
<evidence type="ECO:0000256" key="1">
    <source>
        <dbReference type="ARBA" id="ARBA00005771"/>
    </source>
</evidence>
<dbReference type="InterPro" id="IPR000863">
    <property type="entry name" value="Sulfotransferase_dom"/>
</dbReference>
<evidence type="ECO:0000259" key="4">
    <source>
        <dbReference type="Pfam" id="PF00685"/>
    </source>
</evidence>
<protein>
    <recommendedName>
        <fullName evidence="3">Sulfotransferase</fullName>
        <ecNumber evidence="3">2.8.2.-</ecNumber>
    </recommendedName>
</protein>
<dbReference type="SUPFAM" id="SSF52540">
    <property type="entry name" value="P-loop containing nucleoside triphosphate hydrolases"/>
    <property type="match status" value="1"/>
</dbReference>
<evidence type="ECO:0000256" key="2">
    <source>
        <dbReference type="ARBA" id="ARBA00022679"/>
    </source>
</evidence>
<keyword evidence="2 3" id="KW-0808">Transferase</keyword>
<dbReference type="Pfam" id="PF00685">
    <property type="entry name" value="Sulfotransfer_1"/>
    <property type="match status" value="2"/>
</dbReference>
<name>A0ABP0F6D9_CLALP</name>
<evidence type="ECO:0000313" key="6">
    <source>
        <dbReference type="Proteomes" id="UP001642483"/>
    </source>
</evidence>
<feature type="domain" description="Sulfotransferase" evidence="4">
    <location>
        <begin position="170"/>
        <end position="289"/>
    </location>
</feature>
<organism evidence="5 6">
    <name type="scientific">Clavelina lepadiformis</name>
    <name type="common">Light-bulb sea squirt</name>
    <name type="synonym">Ascidia lepadiformis</name>
    <dbReference type="NCBI Taxonomy" id="159417"/>
    <lineage>
        <taxon>Eukaryota</taxon>
        <taxon>Metazoa</taxon>
        <taxon>Chordata</taxon>
        <taxon>Tunicata</taxon>
        <taxon>Ascidiacea</taxon>
        <taxon>Aplousobranchia</taxon>
        <taxon>Clavelinidae</taxon>
        <taxon>Clavelina</taxon>
    </lineage>
</organism>
<evidence type="ECO:0000256" key="3">
    <source>
        <dbReference type="RuleBase" id="RU361155"/>
    </source>
</evidence>
<feature type="domain" description="Sulfotransferase" evidence="4">
    <location>
        <begin position="59"/>
        <end position="135"/>
    </location>
</feature>
<dbReference type="InterPro" id="IPR027417">
    <property type="entry name" value="P-loop_NTPase"/>
</dbReference>
<dbReference type="PANTHER" id="PTHR11783">
    <property type="entry name" value="SULFOTRANSFERASE SULT"/>
    <property type="match status" value="1"/>
</dbReference>
<evidence type="ECO:0000313" key="5">
    <source>
        <dbReference type="EMBL" id="CAK8673653.1"/>
    </source>
</evidence>
<proteinExistence type="inferred from homology"/>
<reference evidence="5 6" key="1">
    <citation type="submission" date="2024-02" db="EMBL/GenBank/DDBJ databases">
        <authorList>
            <person name="Daric V."/>
            <person name="Darras S."/>
        </authorList>
    </citation>
    <scope>NUCLEOTIDE SEQUENCE [LARGE SCALE GENOMIC DNA]</scope>
</reference>
<gene>
    <name evidence="5" type="ORF">CVLEPA_LOCUS3418</name>
</gene>
<comment type="similarity">
    <text evidence="1 3">Belongs to the sulfotransferase 1 family.</text>
</comment>